<keyword evidence="3" id="KW-0762">Sugar transport</keyword>
<dbReference type="GO" id="GO:0016887">
    <property type="term" value="F:ATP hydrolysis activity"/>
    <property type="evidence" value="ECO:0007669"/>
    <property type="project" value="InterPro"/>
</dbReference>
<keyword evidence="5" id="KW-0547">Nucleotide-binding</keyword>
<evidence type="ECO:0000259" key="7">
    <source>
        <dbReference type="PROSITE" id="PS50893"/>
    </source>
</evidence>
<dbReference type="Proteomes" id="UP000281094">
    <property type="component" value="Unassembled WGS sequence"/>
</dbReference>
<dbReference type="Pfam" id="PF00005">
    <property type="entry name" value="ABC_tran"/>
    <property type="match status" value="2"/>
</dbReference>
<evidence type="ECO:0000256" key="4">
    <source>
        <dbReference type="ARBA" id="ARBA00022737"/>
    </source>
</evidence>
<feature type="domain" description="ABC transporter" evidence="7">
    <location>
        <begin position="4"/>
        <end position="237"/>
    </location>
</feature>
<reference evidence="8 9" key="1">
    <citation type="submission" date="2018-10" db="EMBL/GenBank/DDBJ databases">
        <title>Notoacmeibacter sp. M2BS9Y-3-1, whole genome shotgun sequence.</title>
        <authorList>
            <person name="Tuo L."/>
        </authorList>
    </citation>
    <scope>NUCLEOTIDE SEQUENCE [LARGE SCALE GENOMIC DNA]</scope>
    <source>
        <strain evidence="8 9">M2BS9Y-3-1</strain>
    </source>
</reference>
<keyword evidence="4" id="KW-0677">Repeat</keyword>
<dbReference type="CDD" id="cd03216">
    <property type="entry name" value="ABC_Carb_Monos_I"/>
    <property type="match status" value="1"/>
</dbReference>
<gene>
    <name evidence="8" type="ORF">D8780_00170</name>
</gene>
<evidence type="ECO:0000313" key="8">
    <source>
        <dbReference type="EMBL" id="RLQ86850.1"/>
    </source>
</evidence>
<accession>A0A3L7J8J4</accession>
<dbReference type="InterPro" id="IPR003593">
    <property type="entry name" value="AAA+_ATPase"/>
</dbReference>
<dbReference type="Gene3D" id="3.40.50.300">
    <property type="entry name" value="P-loop containing nucleotide triphosphate hydrolases"/>
    <property type="match status" value="2"/>
</dbReference>
<comment type="caution">
    <text evidence="8">The sequence shown here is derived from an EMBL/GenBank/DDBJ whole genome shotgun (WGS) entry which is preliminary data.</text>
</comment>
<sequence length="502" mass="55626">MTLLRAENITKRYPGVTALDNVTIEVEPGHIHCIVGENGAGKSTLVKILTGLERPDRGNLYIEDEDRTGQMSKAIAYVPQELNLFDNMTVAENIFLPFDNTGSGSLLFDRRRCEREAAPIMEKLKMESSPSDLASEISVAERQLLQIARALVGSEFRVLILDEPTASLTKMEIERLFAVLEDLKSQGRSAIFITHRLDEVMRLHDIVTVLRNGEVVGNSSGEDIDEDWIVRMMTGKGIDLNFLYRPRKPLGDRLLEVEGLAGDGFSDISFTLREGEILGFAGLVGAGRSEIMQTIFGYRKHTAGSARFLGEEWTFGNTGKAIERGLIYLSEERKSHGIFPNLSIRQNVAAGLLKTISTMGVVSDRRQREATSRIISDYKVKTASDKTAIRNLSGGNQQKVLIGRSLLANPRVLFMDEPTRGIDVNAKEEIYTLMQRIAEENRMGIVLISSELEELLRCCNRVITIYEGRMNSEIPEDQLDMETILGAIIGSGGSRPATDAAA</sequence>
<organism evidence="8 9">
    <name type="scientific">Notoacmeibacter ruber</name>
    <dbReference type="NCBI Taxonomy" id="2670375"/>
    <lineage>
        <taxon>Bacteria</taxon>
        <taxon>Pseudomonadati</taxon>
        <taxon>Pseudomonadota</taxon>
        <taxon>Alphaproteobacteria</taxon>
        <taxon>Hyphomicrobiales</taxon>
        <taxon>Notoacmeibacteraceae</taxon>
        <taxon>Notoacmeibacter</taxon>
    </lineage>
</organism>
<feature type="domain" description="ABC transporter" evidence="7">
    <location>
        <begin position="238"/>
        <end position="492"/>
    </location>
</feature>
<dbReference type="RefSeq" id="WP_121643819.1">
    <property type="nucleotide sequence ID" value="NZ_RCWN01000001.1"/>
</dbReference>
<proteinExistence type="inferred from homology"/>
<dbReference type="InterPro" id="IPR050107">
    <property type="entry name" value="ABC_carbohydrate_import_ATPase"/>
</dbReference>
<name>A0A3L7J8J4_9HYPH</name>
<dbReference type="SMART" id="SM00382">
    <property type="entry name" value="AAA"/>
    <property type="match status" value="2"/>
</dbReference>
<dbReference type="PROSITE" id="PS50893">
    <property type="entry name" value="ABC_TRANSPORTER_2"/>
    <property type="match status" value="2"/>
</dbReference>
<dbReference type="GO" id="GO:0005524">
    <property type="term" value="F:ATP binding"/>
    <property type="evidence" value="ECO:0007669"/>
    <property type="project" value="UniProtKB-KW"/>
</dbReference>
<dbReference type="InterPro" id="IPR027417">
    <property type="entry name" value="P-loop_NTPase"/>
</dbReference>
<dbReference type="PANTHER" id="PTHR43790">
    <property type="entry name" value="CARBOHYDRATE TRANSPORT ATP-BINDING PROTEIN MG119-RELATED"/>
    <property type="match status" value="1"/>
</dbReference>
<evidence type="ECO:0000256" key="1">
    <source>
        <dbReference type="ARBA" id="ARBA00005417"/>
    </source>
</evidence>
<evidence type="ECO:0000256" key="6">
    <source>
        <dbReference type="ARBA" id="ARBA00022840"/>
    </source>
</evidence>
<keyword evidence="9" id="KW-1185">Reference proteome</keyword>
<dbReference type="PROSITE" id="PS00211">
    <property type="entry name" value="ABC_TRANSPORTER_1"/>
    <property type="match status" value="1"/>
</dbReference>
<dbReference type="PANTHER" id="PTHR43790:SF9">
    <property type="entry name" value="GALACTOFURANOSE TRANSPORTER ATP-BINDING PROTEIN YTFR"/>
    <property type="match status" value="1"/>
</dbReference>
<dbReference type="InterPro" id="IPR017871">
    <property type="entry name" value="ABC_transporter-like_CS"/>
</dbReference>
<comment type="similarity">
    <text evidence="1">Belongs to the ABC transporter superfamily.</text>
</comment>
<keyword evidence="2" id="KW-0813">Transport</keyword>
<evidence type="ECO:0000256" key="5">
    <source>
        <dbReference type="ARBA" id="ARBA00022741"/>
    </source>
</evidence>
<dbReference type="SUPFAM" id="SSF52540">
    <property type="entry name" value="P-loop containing nucleoside triphosphate hydrolases"/>
    <property type="match status" value="2"/>
</dbReference>
<evidence type="ECO:0000313" key="9">
    <source>
        <dbReference type="Proteomes" id="UP000281094"/>
    </source>
</evidence>
<dbReference type="CDD" id="cd03215">
    <property type="entry name" value="ABC_Carb_Monos_II"/>
    <property type="match status" value="1"/>
</dbReference>
<keyword evidence="6 8" id="KW-0067">ATP-binding</keyword>
<protein>
    <submittedName>
        <fullName evidence="8">Sugar ABC transporter ATP-binding protein</fullName>
    </submittedName>
</protein>
<evidence type="ECO:0000256" key="2">
    <source>
        <dbReference type="ARBA" id="ARBA00022448"/>
    </source>
</evidence>
<dbReference type="EMBL" id="RCWN01000001">
    <property type="protein sequence ID" value="RLQ86850.1"/>
    <property type="molecule type" value="Genomic_DNA"/>
</dbReference>
<dbReference type="InterPro" id="IPR003439">
    <property type="entry name" value="ABC_transporter-like_ATP-bd"/>
</dbReference>
<evidence type="ECO:0000256" key="3">
    <source>
        <dbReference type="ARBA" id="ARBA00022597"/>
    </source>
</evidence>
<dbReference type="AlphaFoldDB" id="A0A3L7J8J4"/>